<feature type="coiled-coil region" evidence="3">
    <location>
        <begin position="109"/>
        <end position="136"/>
    </location>
</feature>
<keyword evidence="6" id="KW-1185">Reference proteome</keyword>
<dbReference type="Gene3D" id="2.30.30.770">
    <property type="match status" value="1"/>
</dbReference>
<feature type="region of interest" description="Disordered" evidence="4">
    <location>
        <begin position="437"/>
        <end position="470"/>
    </location>
</feature>
<keyword evidence="2" id="KW-0687">Ribonucleoprotein</keyword>
<dbReference type="CDD" id="cd06090">
    <property type="entry name" value="KOW_RPL27"/>
    <property type="match status" value="1"/>
</dbReference>
<dbReference type="GeneID" id="94194992"/>
<dbReference type="AlphaFoldDB" id="A0AAV4LTL0"/>
<dbReference type="PANTHER" id="PTHR10497">
    <property type="entry name" value="60S RIBOSOMAL PROTEIN L27"/>
    <property type="match status" value="1"/>
</dbReference>
<dbReference type="GO" id="GO:1990904">
    <property type="term" value="C:ribonucleoprotein complex"/>
    <property type="evidence" value="ECO:0007669"/>
    <property type="project" value="UniProtKB-KW"/>
</dbReference>
<dbReference type="GO" id="GO:0003735">
    <property type="term" value="F:structural constituent of ribosome"/>
    <property type="evidence" value="ECO:0007669"/>
    <property type="project" value="InterPro"/>
</dbReference>
<evidence type="ECO:0000256" key="3">
    <source>
        <dbReference type="SAM" id="Coils"/>
    </source>
</evidence>
<sequence>MSRRQPGPRFQRIPHFDIGELLPPESIIIVHSDAKQGLASDSDAPSDFDVECEPPYQVNESPEAAPKRRRTDDAPSSVPAAAPSPRQVLPTEILDCELKEELPTCHTDLFDFKDNYAQLMERLDTLRDDAAAVRKEQLKAQLGNATEEDLDTLCKLKAGTSVMQAFLKPIRTPTITEVIWSAANMNLKHVLADRALSGSAANKRLDISVNEKVNKWSEARLYQMFADTVDLESYQLAVGETRYSYRTQSSKTDASHPLTLSAPQNHSTAPMFHRNATQRYIDEHGRSSLTLIPDDEVIITLSLYHSVRGHKLREYDMLSSQTLTDLRNAFHCPSEVRPVDGGLDLQGSCFMINGQLFPDLQDEACDYSEPLLRFFERFKPETLRTTECVEQRDAILRHMELPIYIPGFLLHHGDCEHRLMITAIRAFDPVRDSPINRLNANSTSQNLSENAPRVTRQDGEAYEARSHRDRARRPPYANCLVAGVDKHPLKVSKKMSKEKIQKRLRIKPFVKYINVNHLMPTRYTVTGRIDPKTLVTDEQMESHATRKEARKALKAVLEEALNNPDPTDGKVSKDTKFLRKKLRF</sequence>
<protein>
    <submittedName>
        <fullName evidence="5">60S ribosomal protein L27</fullName>
    </submittedName>
</protein>
<dbReference type="GO" id="GO:0005840">
    <property type="term" value="C:ribosome"/>
    <property type="evidence" value="ECO:0007669"/>
    <property type="project" value="UniProtKB-KW"/>
</dbReference>
<dbReference type="InterPro" id="IPR041991">
    <property type="entry name" value="Ribosomal_eL27_KOW"/>
</dbReference>
<evidence type="ECO:0000256" key="2">
    <source>
        <dbReference type="ARBA" id="ARBA00023274"/>
    </source>
</evidence>
<feature type="region of interest" description="Disordered" evidence="4">
    <location>
        <begin position="33"/>
        <end position="86"/>
    </location>
</feature>
<dbReference type="EMBL" id="BPLF01000002">
    <property type="protein sequence ID" value="GIX63511.1"/>
    <property type="molecule type" value="Genomic_DNA"/>
</dbReference>
<evidence type="ECO:0000256" key="1">
    <source>
        <dbReference type="ARBA" id="ARBA00022980"/>
    </source>
</evidence>
<name>A0AAV4LTL0_BABCB</name>
<evidence type="ECO:0000256" key="4">
    <source>
        <dbReference type="SAM" id="MobiDB-lite"/>
    </source>
</evidence>
<accession>A0AAV4LTL0</accession>
<comment type="caution">
    <text evidence="5">The sequence shown here is derived from an EMBL/GenBank/DDBJ whole genome shotgun (WGS) entry which is preliminary data.</text>
</comment>
<organism evidence="5 6">
    <name type="scientific">Babesia caballi</name>
    <dbReference type="NCBI Taxonomy" id="5871"/>
    <lineage>
        <taxon>Eukaryota</taxon>
        <taxon>Sar</taxon>
        <taxon>Alveolata</taxon>
        <taxon>Apicomplexa</taxon>
        <taxon>Aconoidasida</taxon>
        <taxon>Piroplasmida</taxon>
        <taxon>Babesiidae</taxon>
        <taxon>Babesia</taxon>
    </lineage>
</organism>
<keyword evidence="1 5" id="KW-0689">Ribosomal protein</keyword>
<keyword evidence="3" id="KW-0175">Coiled coil</keyword>
<gene>
    <name evidence="5" type="ORF">BcabD6B2_29460</name>
</gene>
<evidence type="ECO:0000313" key="6">
    <source>
        <dbReference type="Proteomes" id="UP001497744"/>
    </source>
</evidence>
<dbReference type="GO" id="GO:0006412">
    <property type="term" value="P:translation"/>
    <property type="evidence" value="ECO:0007669"/>
    <property type="project" value="InterPro"/>
</dbReference>
<dbReference type="InterPro" id="IPR022042">
    <property type="entry name" value="snRNA-activating_su3"/>
</dbReference>
<feature type="compositionally biased region" description="Polar residues" evidence="4">
    <location>
        <begin position="437"/>
        <end position="449"/>
    </location>
</feature>
<proteinExistence type="predicted"/>
<dbReference type="RefSeq" id="XP_067715580.1">
    <property type="nucleotide sequence ID" value="XM_067859479.1"/>
</dbReference>
<feature type="compositionally biased region" description="Low complexity" evidence="4">
    <location>
        <begin position="74"/>
        <end position="85"/>
    </location>
</feature>
<dbReference type="InterPro" id="IPR001141">
    <property type="entry name" value="Ribosomal_eL27"/>
</dbReference>
<feature type="compositionally biased region" description="Basic and acidic residues" evidence="4">
    <location>
        <begin position="455"/>
        <end position="466"/>
    </location>
</feature>
<reference evidence="5 6" key="1">
    <citation type="submission" date="2021-06" db="EMBL/GenBank/DDBJ databases">
        <title>Genome sequence of Babesia caballi.</title>
        <authorList>
            <person name="Yamagishi J."/>
            <person name="Kidaka T."/>
            <person name="Ochi A."/>
        </authorList>
    </citation>
    <scope>NUCLEOTIDE SEQUENCE [LARGE SCALE GENOMIC DNA]</scope>
    <source>
        <strain evidence="5">USDA-D6B2</strain>
    </source>
</reference>
<dbReference type="InterPro" id="IPR038655">
    <property type="entry name" value="Ribosomal_eL27_sf"/>
</dbReference>
<dbReference type="Pfam" id="PF12251">
    <property type="entry name" value="SNAPC3"/>
    <property type="match status" value="1"/>
</dbReference>
<dbReference type="Proteomes" id="UP001497744">
    <property type="component" value="Unassembled WGS sequence"/>
</dbReference>
<evidence type="ECO:0000313" key="5">
    <source>
        <dbReference type="EMBL" id="GIX63511.1"/>
    </source>
</evidence>
<dbReference type="Pfam" id="PF01777">
    <property type="entry name" value="Ribosomal_L27e"/>
    <property type="match status" value="1"/>
</dbReference>